<keyword evidence="2" id="KW-0812">Transmembrane</keyword>
<dbReference type="EMBL" id="JAUCMV010000004">
    <property type="protein sequence ID" value="KAK0404831.1"/>
    <property type="molecule type" value="Genomic_DNA"/>
</dbReference>
<comment type="caution">
    <text evidence="3">The sequence shown here is derived from an EMBL/GenBank/DDBJ whole genome shotgun (WGS) entry which is preliminary data.</text>
</comment>
<feature type="coiled-coil region" evidence="1">
    <location>
        <begin position="19"/>
        <end position="220"/>
    </location>
</feature>
<proteinExistence type="predicted"/>
<name>A0AA39HGJ3_9BILA</name>
<keyword evidence="4" id="KW-1185">Reference proteome</keyword>
<feature type="transmembrane region" description="Helical" evidence="2">
    <location>
        <begin position="239"/>
        <end position="255"/>
    </location>
</feature>
<keyword evidence="1" id="KW-0175">Coiled coil</keyword>
<evidence type="ECO:0000313" key="3">
    <source>
        <dbReference type="EMBL" id="KAK0404831.1"/>
    </source>
</evidence>
<evidence type="ECO:0000256" key="2">
    <source>
        <dbReference type="SAM" id="Phobius"/>
    </source>
</evidence>
<keyword evidence="2" id="KW-0472">Membrane</keyword>
<protein>
    <submittedName>
        <fullName evidence="3">Uncharacterized protein</fullName>
    </submittedName>
</protein>
<dbReference type="AlphaFoldDB" id="A0AA39HGJ3"/>
<gene>
    <name evidence="3" type="ORF">QR680_017654</name>
</gene>
<evidence type="ECO:0000313" key="4">
    <source>
        <dbReference type="Proteomes" id="UP001175271"/>
    </source>
</evidence>
<keyword evidence="2" id="KW-1133">Transmembrane helix</keyword>
<dbReference type="Proteomes" id="UP001175271">
    <property type="component" value="Unassembled WGS sequence"/>
</dbReference>
<evidence type="ECO:0000256" key="1">
    <source>
        <dbReference type="SAM" id="Coils"/>
    </source>
</evidence>
<reference evidence="3" key="1">
    <citation type="submission" date="2023-06" db="EMBL/GenBank/DDBJ databases">
        <title>Genomic analysis of the entomopathogenic nematode Steinernema hermaphroditum.</title>
        <authorList>
            <person name="Schwarz E.M."/>
            <person name="Heppert J.K."/>
            <person name="Baniya A."/>
            <person name="Schwartz H.T."/>
            <person name="Tan C.-H."/>
            <person name="Antoshechkin I."/>
            <person name="Sternberg P.W."/>
            <person name="Goodrich-Blair H."/>
            <person name="Dillman A.R."/>
        </authorList>
    </citation>
    <scope>NUCLEOTIDE SEQUENCE</scope>
    <source>
        <strain evidence="3">PS9179</strain>
        <tissue evidence="3">Whole animal</tissue>
    </source>
</reference>
<organism evidence="3 4">
    <name type="scientific">Steinernema hermaphroditum</name>
    <dbReference type="NCBI Taxonomy" id="289476"/>
    <lineage>
        <taxon>Eukaryota</taxon>
        <taxon>Metazoa</taxon>
        <taxon>Ecdysozoa</taxon>
        <taxon>Nematoda</taxon>
        <taxon>Chromadorea</taxon>
        <taxon>Rhabditida</taxon>
        <taxon>Tylenchina</taxon>
        <taxon>Panagrolaimomorpha</taxon>
        <taxon>Strongyloidoidea</taxon>
        <taxon>Steinernematidae</taxon>
        <taxon>Steinernema</taxon>
    </lineage>
</organism>
<accession>A0AA39HGJ3</accession>
<sequence length="256" mass="29687">MNAELRDRMAELFAASRQVEAVCAEKEALELENADLRAELQKIREEKKDGLPLKNPEKVDFYKALLKERRKQLEEAVEESARLRRIVDEASGKASGSEPEEKGTVEEMKKKLLEAESKIQHQEEALLMVAEKAEESEEMVRGLEAEKEFVVEELNLSLRRNRDLQKDVAKFVDQLATVEAKLQRTRILMHFEVSRHEAKNEALLEEKSSIEEALQKESDEIGQERIKTEKRETELKQRLLATYMCIIFALLLFYLI</sequence>